<dbReference type="InterPro" id="IPR013087">
    <property type="entry name" value="Znf_C2H2_type"/>
</dbReference>
<dbReference type="GO" id="GO:1990526">
    <property type="term" value="C:Ste12p-Dig1p-Dig2p complex"/>
    <property type="evidence" value="ECO:0007669"/>
    <property type="project" value="TreeGrafter"/>
</dbReference>
<feature type="domain" description="C2H2-type" evidence="5">
    <location>
        <begin position="315"/>
        <end position="342"/>
    </location>
</feature>
<dbReference type="Proteomes" id="UP001303473">
    <property type="component" value="Unassembled WGS sequence"/>
</dbReference>
<comment type="subcellular location">
    <subcellularLocation>
        <location evidence="1">Nucleus</location>
    </subcellularLocation>
</comment>
<dbReference type="PANTHER" id="PTHR47427">
    <property type="entry name" value="PROTEIN STE12"/>
    <property type="match status" value="1"/>
</dbReference>
<dbReference type="Pfam" id="PF00096">
    <property type="entry name" value="zf-C2H2"/>
    <property type="match status" value="1"/>
</dbReference>
<evidence type="ECO:0000256" key="4">
    <source>
        <dbReference type="SAM" id="MobiDB-lite"/>
    </source>
</evidence>
<keyword evidence="7" id="KW-1185">Reference proteome</keyword>
<dbReference type="PANTHER" id="PTHR47427:SF2">
    <property type="entry name" value="C2H2-TYPE DOMAIN-CONTAINING PROTEIN"/>
    <property type="match status" value="1"/>
</dbReference>
<evidence type="ECO:0000256" key="1">
    <source>
        <dbReference type="ARBA" id="ARBA00004123"/>
    </source>
</evidence>
<dbReference type="Gene3D" id="3.30.160.60">
    <property type="entry name" value="Classic Zinc Finger"/>
    <property type="match status" value="1"/>
</dbReference>
<evidence type="ECO:0000313" key="6">
    <source>
        <dbReference type="EMBL" id="KAK3944504.1"/>
    </source>
</evidence>
<dbReference type="GO" id="GO:0005634">
    <property type="term" value="C:nucleus"/>
    <property type="evidence" value="ECO:0007669"/>
    <property type="project" value="UniProtKB-SubCell"/>
</dbReference>
<keyword evidence="3" id="KW-0862">Zinc</keyword>
<dbReference type="AlphaFoldDB" id="A0AAN6NG43"/>
<dbReference type="PROSITE" id="PS00028">
    <property type="entry name" value="ZINC_FINGER_C2H2_1"/>
    <property type="match status" value="1"/>
</dbReference>
<name>A0AAN6NG43_9PEZI</name>
<dbReference type="GO" id="GO:0008270">
    <property type="term" value="F:zinc ion binding"/>
    <property type="evidence" value="ECO:0007669"/>
    <property type="project" value="UniProtKB-KW"/>
</dbReference>
<dbReference type="PROSITE" id="PS50157">
    <property type="entry name" value="ZINC_FINGER_C2H2_2"/>
    <property type="match status" value="1"/>
</dbReference>
<dbReference type="SMART" id="SM00355">
    <property type="entry name" value="ZnF_C2H2"/>
    <property type="match status" value="2"/>
</dbReference>
<dbReference type="EMBL" id="MU853759">
    <property type="protein sequence ID" value="KAK3944504.1"/>
    <property type="molecule type" value="Genomic_DNA"/>
</dbReference>
<evidence type="ECO:0000313" key="7">
    <source>
        <dbReference type="Proteomes" id="UP001303473"/>
    </source>
</evidence>
<comment type="caution">
    <text evidence="6">The sequence shown here is derived from an EMBL/GenBank/DDBJ whole genome shotgun (WGS) entry which is preliminary data.</text>
</comment>
<evidence type="ECO:0000256" key="2">
    <source>
        <dbReference type="ARBA" id="ARBA00023242"/>
    </source>
</evidence>
<accession>A0AAN6NG43</accession>
<gene>
    <name evidence="6" type="ORF">QBC46DRAFT_165754</name>
</gene>
<dbReference type="GO" id="GO:1990527">
    <property type="term" value="C:Tec1p-Ste12p-Dig1p complex"/>
    <property type="evidence" value="ECO:0007669"/>
    <property type="project" value="TreeGrafter"/>
</dbReference>
<feature type="compositionally biased region" description="Basic and acidic residues" evidence="4">
    <location>
        <begin position="361"/>
        <end position="375"/>
    </location>
</feature>
<evidence type="ECO:0000256" key="3">
    <source>
        <dbReference type="PROSITE-ProRule" id="PRU00042"/>
    </source>
</evidence>
<dbReference type="SUPFAM" id="SSF57667">
    <property type="entry name" value="beta-beta-alpha zinc fingers"/>
    <property type="match status" value="1"/>
</dbReference>
<reference evidence="7" key="1">
    <citation type="journal article" date="2023" name="Mol. Phylogenet. Evol.">
        <title>Genome-scale phylogeny and comparative genomics of the fungal order Sordariales.</title>
        <authorList>
            <person name="Hensen N."/>
            <person name="Bonometti L."/>
            <person name="Westerberg I."/>
            <person name="Brannstrom I.O."/>
            <person name="Guillou S."/>
            <person name="Cros-Aarteil S."/>
            <person name="Calhoun S."/>
            <person name="Haridas S."/>
            <person name="Kuo A."/>
            <person name="Mondo S."/>
            <person name="Pangilinan J."/>
            <person name="Riley R."/>
            <person name="LaButti K."/>
            <person name="Andreopoulos B."/>
            <person name="Lipzen A."/>
            <person name="Chen C."/>
            <person name="Yan M."/>
            <person name="Daum C."/>
            <person name="Ng V."/>
            <person name="Clum A."/>
            <person name="Steindorff A."/>
            <person name="Ohm R.A."/>
            <person name="Martin F."/>
            <person name="Silar P."/>
            <person name="Natvig D.O."/>
            <person name="Lalanne C."/>
            <person name="Gautier V."/>
            <person name="Ament-Velasquez S.L."/>
            <person name="Kruys A."/>
            <person name="Hutchinson M.I."/>
            <person name="Powell A.J."/>
            <person name="Barry K."/>
            <person name="Miller A.N."/>
            <person name="Grigoriev I.V."/>
            <person name="Debuchy R."/>
            <person name="Gladieux P."/>
            <person name="Hiltunen Thoren M."/>
            <person name="Johannesson H."/>
        </authorList>
    </citation>
    <scope>NUCLEOTIDE SEQUENCE [LARGE SCALE GENOMIC DNA]</scope>
    <source>
        <strain evidence="7">CBS 340.73</strain>
    </source>
</reference>
<proteinExistence type="predicted"/>
<organism evidence="6 7">
    <name type="scientific">Diplogelasinospora grovesii</name>
    <dbReference type="NCBI Taxonomy" id="303347"/>
    <lineage>
        <taxon>Eukaryota</taxon>
        <taxon>Fungi</taxon>
        <taxon>Dikarya</taxon>
        <taxon>Ascomycota</taxon>
        <taxon>Pezizomycotina</taxon>
        <taxon>Sordariomycetes</taxon>
        <taxon>Sordariomycetidae</taxon>
        <taxon>Sordariales</taxon>
        <taxon>Diplogelasinosporaceae</taxon>
        <taxon>Diplogelasinospora</taxon>
    </lineage>
</organism>
<sequence>MELTGLRTMMDMKLEFRDDDRFSYSNPPVGYPASNNCSSYASTPYGPFTPTSGRSVSPRVKLDFESSFGSVDSYSSSFDLTPPSSAVSTYFPMDLKSQEPHSFLQQVMHTSPSHNSLEHGLPYNNHSRSHQPAAAHAHPADIYTFTHGHGPSYHPPQSVHTLPASQPWDNWSIWAADNSPISFEKKNHPSPPSAHPTLQSMTMMTPSRHGGDITPPPYHSTGGSSAARRRLFLDEVRHKSTALQHKVQQNNFSPPSKPTRACKTEKVLIAGRPIAVPKILSGAFKCDFPGCTSKPFKRMEHLKRHKDTSHNPKAYKCNWCDKTFNRLDNRRQHLRLHSTKDRRTPRVLYKAGAVKELEEELKQIKTRSRPADKKPGNGPGNGNKKRGADEFED</sequence>
<evidence type="ECO:0000259" key="5">
    <source>
        <dbReference type="PROSITE" id="PS50157"/>
    </source>
</evidence>
<feature type="region of interest" description="Disordered" evidence="4">
    <location>
        <begin position="361"/>
        <end position="393"/>
    </location>
</feature>
<dbReference type="InterPro" id="IPR036236">
    <property type="entry name" value="Znf_C2H2_sf"/>
</dbReference>
<dbReference type="GO" id="GO:0003700">
    <property type="term" value="F:DNA-binding transcription factor activity"/>
    <property type="evidence" value="ECO:0007669"/>
    <property type="project" value="TreeGrafter"/>
</dbReference>
<keyword evidence="3" id="KW-0479">Metal-binding</keyword>
<keyword evidence="2" id="KW-0539">Nucleus</keyword>
<keyword evidence="3" id="KW-0863">Zinc-finger</keyword>
<protein>
    <recommendedName>
        <fullName evidence="5">C2H2-type domain-containing protein</fullName>
    </recommendedName>
</protein>
<dbReference type="InterPro" id="IPR052127">
    <property type="entry name" value="STE12_transcription_factor"/>
</dbReference>